<comment type="caution">
    <text evidence="4">The sequence shown here is derived from an EMBL/GenBank/DDBJ whole genome shotgun (WGS) entry which is preliminary data.</text>
</comment>
<evidence type="ECO:0000313" key="5">
    <source>
        <dbReference type="Proteomes" id="UP000192511"/>
    </source>
</evidence>
<accession>A0AAX0WSZ9</accession>
<evidence type="ECO:0000256" key="1">
    <source>
        <dbReference type="SAM" id="MobiDB-lite"/>
    </source>
</evidence>
<protein>
    <submittedName>
        <fullName evidence="4">DUF4124 domain-containing protein</fullName>
    </submittedName>
</protein>
<feature type="compositionally biased region" description="Low complexity" evidence="1">
    <location>
        <begin position="51"/>
        <end position="66"/>
    </location>
</feature>
<name>A0AAX0WSZ9_9GAMM</name>
<organism evidence="4 5">
    <name type="scientific">Legionella anisa</name>
    <dbReference type="NCBI Taxonomy" id="28082"/>
    <lineage>
        <taxon>Bacteria</taxon>
        <taxon>Pseudomonadati</taxon>
        <taxon>Pseudomonadota</taxon>
        <taxon>Gammaproteobacteria</taxon>
        <taxon>Legionellales</taxon>
        <taxon>Legionellaceae</taxon>
        <taxon>Legionella</taxon>
    </lineage>
</organism>
<evidence type="ECO:0000256" key="2">
    <source>
        <dbReference type="SAM" id="SignalP"/>
    </source>
</evidence>
<reference evidence="4" key="1">
    <citation type="submission" date="2017-12" db="EMBL/GenBank/DDBJ databases">
        <title>FDA dAtabase for Regulatory Grade micrObial Sequences (FDA-ARGOS): Supporting development and validation of Infectious Disease Dx tests.</title>
        <authorList>
            <person name="Kerrigan L."/>
            <person name="Tallon L.J."/>
            <person name="Sadzewicz L."/>
            <person name="Sengamalay N."/>
            <person name="Ott S."/>
            <person name="Godinez A."/>
            <person name="Nagaraj S."/>
            <person name="Vavikolanu K."/>
            <person name="Vyas G."/>
            <person name="Nadendla S."/>
            <person name="Aluvathingal J."/>
            <person name="Sichtig H."/>
        </authorList>
    </citation>
    <scope>NUCLEOTIDE SEQUENCE [LARGE SCALE GENOMIC DNA]</scope>
    <source>
        <strain evidence="4">FDAARGOS_200</strain>
    </source>
</reference>
<feature type="domain" description="DUF4124" evidence="3">
    <location>
        <begin position="12"/>
        <end position="59"/>
    </location>
</feature>
<evidence type="ECO:0000313" key="4">
    <source>
        <dbReference type="EMBL" id="PNL61618.1"/>
    </source>
</evidence>
<dbReference type="RefSeq" id="WP_019232132.1">
    <property type="nucleotide sequence ID" value="NZ_CAAAHR010000038.1"/>
</dbReference>
<sequence>MSKFFAFISLMIVICVASHATQIYKWTDSQGNVHFSDTPRKGAETVIIPETQSFSSPTPSTTQTPTQKHEPIDQDDTIKLKHSYTKIAITDPESGATIRNNQGFVAVTAEVEPDLRPGDKLQLIYDSRTLGKPQANPVFEIKGMNRGTHNLSVQIVDADGNVLDTSDPITIYVFRPRVGMVPGTAR</sequence>
<gene>
    <name evidence="4" type="ORF">A6J39_010590</name>
</gene>
<feature type="region of interest" description="Disordered" evidence="1">
    <location>
        <begin position="49"/>
        <end position="73"/>
    </location>
</feature>
<keyword evidence="5" id="KW-1185">Reference proteome</keyword>
<dbReference type="InterPro" id="IPR025392">
    <property type="entry name" value="DUF4124"/>
</dbReference>
<feature type="chain" id="PRO_5043723951" evidence="2">
    <location>
        <begin position="21"/>
        <end position="186"/>
    </location>
</feature>
<dbReference type="Pfam" id="PF13511">
    <property type="entry name" value="DUF4124"/>
    <property type="match status" value="1"/>
</dbReference>
<dbReference type="AlphaFoldDB" id="A0AAX0WSZ9"/>
<dbReference type="Gene3D" id="2.60.40.10">
    <property type="entry name" value="Immunoglobulins"/>
    <property type="match status" value="1"/>
</dbReference>
<proteinExistence type="predicted"/>
<dbReference type="GeneID" id="98066064"/>
<feature type="signal peptide" evidence="2">
    <location>
        <begin position="1"/>
        <end position="20"/>
    </location>
</feature>
<keyword evidence="2" id="KW-0732">Signal</keyword>
<dbReference type="Proteomes" id="UP000192511">
    <property type="component" value="Unassembled WGS sequence"/>
</dbReference>
<evidence type="ECO:0000259" key="3">
    <source>
        <dbReference type="Pfam" id="PF13511"/>
    </source>
</evidence>
<dbReference type="EMBL" id="NBTX02000004">
    <property type="protein sequence ID" value="PNL61618.1"/>
    <property type="molecule type" value="Genomic_DNA"/>
</dbReference>
<dbReference type="InterPro" id="IPR013783">
    <property type="entry name" value="Ig-like_fold"/>
</dbReference>